<name>A0ABR3MBM0_9TELE</name>
<dbReference type="Gene3D" id="3.40.50.300">
    <property type="entry name" value="P-loop containing nucleotide triphosphate hydrolases"/>
    <property type="match status" value="1"/>
</dbReference>
<gene>
    <name evidence="3" type="ORF">QQF64_007726</name>
</gene>
<dbReference type="PANTHER" id="PTHR11472">
    <property type="entry name" value="DNA REPAIR DEAD HELICASE RAD3/XP-D SUBFAMILY MEMBER"/>
    <property type="match status" value="1"/>
</dbReference>
<evidence type="ECO:0000313" key="3">
    <source>
        <dbReference type="EMBL" id="KAL1262461.1"/>
    </source>
</evidence>
<feature type="compositionally biased region" description="Basic and acidic residues" evidence="1">
    <location>
        <begin position="182"/>
        <end position="192"/>
    </location>
</feature>
<feature type="domain" description="ATP-dependent helicase C-terminal" evidence="2">
    <location>
        <begin position="64"/>
        <end position="185"/>
    </location>
</feature>
<keyword evidence="4" id="KW-1185">Reference proteome</keyword>
<feature type="region of interest" description="Disordered" evidence="1">
    <location>
        <begin position="163"/>
        <end position="192"/>
    </location>
</feature>
<accession>A0ABR3MBM0</accession>
<dbReference type="Proteomes" id="UP001558613">
    <property type="component" value="Unassembled WGS sequence"/>
</dbReference>
<evidence type="ECO:0000313" key="4">
    <source>
        <dbReference type="Proteomes" id="UP001558613"/>
    </source>
</evidence>
<organism evidence="3 4">
    <name type="scientific">Cirrhinus molitorella</name>
    <name type="common">mud carp</name>
    <dbReference type="NCBI Taxonomy" id="172907"/>
    <lineage>
        <taxon>Eukaryota</taxon>
        <taxon>Metazoa</taxon>
        <taxon>Chordata</taxon>
        <taxon>Craniata</taxon>
        <taxon>Vertebrata</taxon>
        <taxon>Euteleostomi</taxon>
        <taxon>Actinopterygii</taxon>
        <taxon>Neopterygii</taxon>
        <taxon>Teleostei</taxon>
        <taxon>Ostariophysi</taxon>
        <taxon>Cypriniformes</taxon>
        <taxon>Cyprinidae</taxon>
        <taxon>Labeoninae</taxon>
        <taxon>Labeonini</taxon>
        <taxon>Cirrhinus</taxon>
    </lineage>
</organism>
<sequence length="192" mass="21297">MASGHVIPPENILPIVLCAGPSGQQLEFTFQTRDTPQMMEETGRVLSNLCNIVPGGVVCFFPSYEYEKRILGHWENTGVLQRLQSKKKIFQEPKKASQVEQVLSDYSKCIQHCGDAGSGQTGALLFSVVGGKMSEGINFSDDLGRLLPLEGRLYSPCVPESLSHMRRRGRKQDTPPGTMLQRFDRTRPVSSI</sequence>
<reference evidence="3 4" key="1">
    <citation type="submission" date="2023-09" db="EMBL/GenBank/DDBJ databases">
        <authorList>
            <person name="Wang M."/>
        </authorList>
    </citation>
    <scope>NUCLEOTIDE SEQUENCE [LARGE SCALE GENOMIC DNA]</scope>
    <source>
        <strain evidence="3">GT-2023</strain>
        <tissue evidence="3">Liver</tissue>
    </source>
</reference>
<dbReference type="PANTHER" id="PTHR11472:SF41">
    <property type="entry name" value="ATP-DEPENDENT DNA HELICASE DDX11-RELATED"/>
    <property type="match status" value="1"/>
</dbReference>
<comment type="caution">
    <text evidence="3">The sequence shown here is derived from an EMBL/GenBank/DDBJ whole genome shotgun (WGS) entry which is preliminary data.</text>
</comment>
<proteinExistence type="predicted"/>
<evidence type="ECO:0000256" key="1">
    <source>
        <dbReference type="SAM" id="MobiDB-lite"/>
    </source>
</evidence>
<dbReference type="Pfam" id="PF13307">
    <property type="entry name" value="Helicase_C_2"/>
    <property type="match status" value="1"/>
</dbReference>
<dbReference type="InterPro" id="IPR027417">
    <property type="entry name" value="P-loop_NTPase"/>
</dbReference>
<dbReference type="SMART" id="SM00491">
    <property type="entry name" value="HELICc2"/>
    <property type="match status" value="1"/>
</dbReference>
<protein>
    <recommendedName>
        <fullName evidence="2">ATP-dependent helicase C-terminal domain-containing protein</fullName>
    </recommendedName>
</protein>
<evidence type="ECO:0000259" key="2">
    <source>
        <dbReference type="SMART" id="SM00491"/>
    </source>
</evidence>
<dbReference type="InterPro" id="IPR045028">
    <property type="entry name" value="DinG/Rad3-like"/>
</dbReference>
<dbReference type="EMBL" id="JAYMGO010000014">
    <property type="protein sequence ID" value="KAL1262461.1"/>
    <property type="molecule type" value="Genomic_DNA"/>
</dbReference>
<dbReference type="InterPro" id="IPR006555">
    <property type="entry name" value="ATP-dep_Helicase_C"/>
</dbReference>